<dbReference type="EMBL" id="CAUYUJ010019310">
    <property type="protein sequence ID" value="CAK0890174.1"/>
    <property type="molecule type" value="Genomic_DNA"/>
</dbReference>
<sequence length="146" mass="15180">GEEEGVSTLMRRAELSGHRPIHLASLPSLLVNFGAMLSGAVWGMQCCCVSSAFCFLPPCVSWCAEASAPVIACSLSGVARSCPGCAVWSVLCPVPTLCAAPSVAVPSATEHATGWAALGGRHAQRHLRPGGRYVPVAVFKCFRQLG</sequence>
<accession>A0ABN9WTP8</accession>
<reference evidence="1" key="1">
    <citation type="submission" date="2023-10" db="EMBL/GenBank/DDBJ databases">
        <authorList>
            <person name="Chen Y."/>
            <person name="Shah S."/>
            <person name="Dougan E. K."/>
            <person name="Thang M."/>
            <person name="Chan C."/>
        </authorList>
    </citation>
    <scope>NUCLEOTIDE SEQUENCE [LARGE SCALE GENOMIC DNA]</scope>
</reference>
<evidence type="ECO:0000313" key="2">
    <source>
        <dbReference type="Proteomes" id="UP001189429"/>
    </source>
</evidence>
<protein>
    <submittedName>
        <fullName evidence="1">Uncharacterized protein</fullName>
    </submittedName>
</protein>
<feature type="non-terminal residue" evidence="1">
    <location>
        <position position="1"/>
    </location>
</feature>
<dbReference type="Proteomes" id="UP001189429">
    <property type="component" value="Unassembled WGS sequence"/>
</dbReference>
<organism evidence="1 2">
    <name type="scientific">Prorocentrum cordatum</name>
    <dbReference type="NCBI Taxonomy" id="2364126"/>
    <lineage>
        <taxon>Eukaryota</taxon>
        <taxon>Sar</taxon>
        <taxon>Alveolata</taxon>
        <taxon>Dinophyceae</taxon>
        <taxon>Prorocentrales</taxon>
        <taxon>Prorocentraceae</taxon>
        <taxon>Prorocentrum</taxon>
    </lineage>
</organism>
<comment type="caution">
    <text evidence="1">The sequence shown here is derived from an EMBL/GenBank/DDBJ whole genome shotgun (WGS) entry which is preliminary data.</text>
</comment>
<proteinExistence type="predicted"/>
<gene>
    <name evidence="1" type="ORF">PCOR1329_LOCUS70471</name>
</gene>
<evidence type="ECO:0000313" key="1">
    <source>
        <dbReference type="EMBL" id="CAK0890174.1"/>
    </source>
</evidence>
<keyword evidence="2" id="KW-1185">Reference proteome</keyword>
<name>A0ABN9WTP8_9DINO</name>